<keyword evidence="1" id="KW-1133">Transmembrane helix</keyword>
<evidence type="ECO:0000256" key="1">
    <source>
        <dbReference type="SAM" id="Phobius"/>
    </source>
</evidence>
<feature type="transmembrane region" description="Helical" evidence="1">
    <location>
        <begin position="316"/>
        <end position="339"/>
    </location>
</feature>
<name>A0A8J7LV77_9RHOB</name>
<feature type="transmembrane region" description="Helical" evidence="1">
    <location>
        <begin position="351"/>
        <end position="372"/>
    </location>
</feature>
<evidence type="ECO:0000313" key="2">
    <source>
        <dbReference type="EMBL" id="MBJ6370491.1"/>
    </source>
</evidence>
<evidence type="ECO:0000313" key="3">
    <source>
        <dbReference type="Proteomes" id="UP000619079"/>
    </source>
</evidence>
<gene>
    <name evidence="2" type="ORF">JF290_03030</name>
</gene>
<dbReference type="Proteomes" id="UP000619079">
    <property type="component" value="Unassembled WGS sequence"/>
</dbReference>
<dbReference type="AlphaFoldDB" id="A0A8J7LV77"/>
<keyword evidence="3" id="KW-1185">Reference proteome</keyword>
<organism evidence="2 3">
    <name type="scientific">Sedimentitalea arenosa</name>
    <dbReference type="NCBI Taxonomy" id="2798803"/>
    <lineage>
        <taxon>Bacteria</taxon>
        <taxon>Pseudomonadati</taxon>
        <taxon>Pseudomonadota</taxon>
        <taxon>Alphaproteobacteria</taxon>
        <taxon>Rhodobacterales</taxon>
        <taxon>Paracoccaceae</taxon>
        <taxon>Sedimentitalea</taxon>
    </lineage>
</organism>
<comment type="caution">
    <text evidence="2">The sequence shown here is derived from an EMBL/GenBank/DDBJ whole genome shotgun (WGS) entry which is preliminary data.</text>
</comment>
<accession>A0A8J7LV77</accession>
<dbReference type="RefSeq" id="WP_199023279.1">
    <property type="nucleotide sequence ID" value="NZ_JAELVR010000002.1"/>
</dbReference>
<proteinExistence type="predicted"/>
<feature type="transmembrane region" description="Helical" evidence="1">
    <location>
        <begin position="69"/>
        <end position="90"/>
    </location>
</feature>
<feature type="transmembrane region" description="Helical" evidence="1">
    <location>
        <begin position="12"/>
        <end position="31"/>
    </location>
</feature>
<feature type="transmembrane region" description="Helical" evidence="1">
    <location>
        <begin position="102"/>
        <end position="122"/>
    </location>
</feature>
<sequence length="591" mass="63280">MDIRTDAQIAAHRLVMASLAALAGLALWALVEQWDNPALPAAAYLAAFTFTASFSTMALALAGPVSVRAALSGALAPAILLTALVSLAGARHAVATSFLDDPVMLSVAGILVLFATPFLLVWMTERAEWASYARLFDATWRMVVRYTVALAFVAVFWLLAFLGNALLKLVDVTVIDVVLRTDWARYMASGAILGLGLAVVHELRETLSPYLLLRLLRLLVPAVLAIVGVFLLAIPLRGFGQLFGEFSAAGTLMAVAIAAITLVSAALDRDDSAAVRTRGLRLATRALALILPLLAVLAVWAVLLRVRQYGLTPDRILALAVSAFLLAYGACYCGAALLGKGWMARIRKVNVGMALLVLLVGALWMTPVLNVYRLSAQSQLARYESGAASLDQLALWQMAHEWGKAGQAALVQLEAMRERPDHADLVARIEMVRSEPNPFQLERLVQQGKAPNRAAELLDLMPVRPAGATMTLGRFLEVPDYGLDAWLQACNRALPDGRAGCVLVQGGFAPVVAEEDQAVVIYLDGDGQSRADHVVWLEEGASISTMVQSGTGDWPALPDTAIADALDGRFDIRPSGQKALVLEGLELVPAR</sequence>
<feature type="transmembrane region" description="Helical" evidence="1">
    <location>
        <begin position="287"/>
        <end position="304"/>
    </location>
</feature>
<feature type="transmembrane region" description="Helical" evidence="1">
    <location>
        <begin position="183"/>
        <end position="203"/>
    </location>
</feature>
<keyword evidence="1" id="KW-0812">Transmembrane</keyword>
<feature type="transmembrane region" description="Helical" evidence="1">
    <location>
        <begin position="143"/>
        <end position="163"/>
    </location>
</feature>
<keyword evidence="1" id="KW-0472">Membrane</keyword>
<feature type="transmembrane region" description="Helical" evidence="1">
    <location>
        <begin position="246"/>
        <end position="267"/>
    </location>
</feature>
<dbReference type="EMBL" id="JAELVR010000002">
    <property type="protein sequence ID" value="MBJ6370491.1"/>
    <property type="molecule type" value="Genomic_DNA"/>
</dbReference>
<feature type="transmembrane region" description="Helical" evidence="1">
    <location>
        <begin position="215"/>
        <end position="234"/>
    </location>
</feature>
<protein>
    <submittedName>
        <fullName evidence="2">DUF4153 domain-containing protein</fullName>
    </submittedName>
</protein>
<reference evidence="2" key="1">
    <citation type="submission" date="2020-12" db="EMBL/GenBank/DDBJ databases">
        <title>Sedimentitalea sp. nov., isolated from sand in Incheon.</title>
        <authorList>
            <person name="Kim W."/>
        </authorList>
    </citation>
    <scope>NUCLEOTIDE SEQUENCE</scope>
    <source>
        <strain evidence="2">CAU 1593</strain>
    </source>
</reference>
<feature type="transmembrane region" description="Helical" evidence="1">
    <location>
        <begin position="43"/>
        <end position="62"/>
    </location>
</feature>